<proteinExistence type="inferred from homology"/>
<keyword evidence="6" id="KW-0479">Metal-binding</keyword>
<keyword evidence="15" id="KW-1185">Reference proteome</keyword>
<keyword evidence="5 13" id="KW-0812">Transmembrane</keyword>
<keyword evidence="11 13" id="KW-0406">Ion transport</keyword>
<feature type="binding site" description="M1 metal binding site" evidence="13">
    <location>
        <position position="136"/>
    </location>
    <ligand>
        <name>Zn(2+)</name>
        <dbReference type="ChEBI" id="CHEBI:29105"/>
    </ligand>
</feature>
<evidence type="ECO:0000256" key="8">
    <source>
        <dbReference type="ARBA" id="ARBA00022906"/>
    </source>
</evidence>
<feature type="binding site" description="M2 metal binding site" evidence="13">
    <location>
        <position position="133"/>
    </location>
    <ligand>
        <name>Fe(2+)</name>
        <dbReference type="ChEBI" id="CHEBI:29033"/>
    </ligand>
</feature>
<dbReference type="EMBL" id="BAABGL010000012">
    <property type="protein sequence ID" value="GAA4391133.1"/>
    <property type="molecule type" value="Genomic_DNA"/>
</dbReference>
<comment type="function">
    <text evidence="13">Mediates zinc uptake. May also transport other divalent cations.</text>
</comment>
<feature type="transmembrane region" description="Helical" evidence="13">
    <location>
        <begin position="73"/>
        <end position="96"/>
    </location>
</feature>
<evidence type="ECO:0000256" key="5">
    <source>
        <dbReference type="ARBA" id="ARBA00022692"/>
    </source>
</evidence>
<feature type="binding site" description="M1 metal binding site" evidence="13">
    <location>
        <position position="165"/>
    </location>
    <ligand>
        <name>Zn(2+)</name>
        <dbReference type="ChEBI" id="CHEBI:29105"/>
    </ligand>
</feature>
<feature type="transmembrane region" description="Helical" evidence="13">
    <location>
        <begin position="6"/>
        <end position="29"/>
    </location>
</feature>
<sequence length="265" mass="27268">MENVLFAFALTLAAGVATSLGGLIAILGGGGRSKRFLAAALGFSGGVMIYISLVEILPKAADSLAEEHSSQAASWMAAGAFFAGIAVVAIIDRLVPDTVNPHEVPGDIHEERPRERALLRMGTFTAVAIAVHNFPEGFATFVSGLQDPQIAVPIAVAIAIHNVPEGIAVAAPVHHATGSRGRALTLATLAGLAEPAGALIGFVLLAPFITPTLFGLVFAAVAGIMVFISFDELLPTAQRSGHHHHAVYGLIAGMAVMAASLLLMM</sequence>
<evidence type="ECO:0000256" key="12">
    <source>
        <dbReference type="ARBA" id="ARBA00023136"/>
    </source>
</evidence>
<evidence type="ECO:0000256" key="7">
    <source>
        <dbReference type="ARBA" id="ARBA00022833"/>
    </source>
</evidence>
<feature type="binding site" description="M2 metal binding site" evidence="13">
    <location>
        <position position="162"/>
    </location>
    <ligand>
        <name>Fe(2+)</name>
        <dbReference type="ChEBI" id="CHEBI:29033"/>
    </ligand>
</feature>
<evidence type="ECO:0000256" key="2">
    <source>
        <dbReference type="ARBA" id="ARBA00009703"/>
    </source>
</evidence>
<evidence type="ECO:0000256" key="10">
    <source>
        <dbReference type="ARBA" id="ARBA00023004"/>
    </source>
</evidence>
<dbReference type="PANTHER" id="PTHR11040">
    <property type="entry name" value="ZINC/IRON TRANSPORTER"/>
    <property type="match status" value="1"/>
</dbReference>
<evidence type="ECO:0000313" key="15">
    <source>
        <dbReference type="Proteomes" id="UP001500642"/>
    </source>
</evidence>
<accession>A0ABP8JHY1</accession>
<protein>
    <recommendedName>
        <fullName evidence="13">Zinc transporter ZupT</fullName>
    </recommendedName>
</protein>
<comment type="subcellular location">
    <subcellularLocation>
        <location evidence="1 13">Cell membrane</location>
        <topology evidence="1 13">Multi-pass membrane protein</topology>
    </subcellularLocation>
</comment>
<evidence type="ECO:0000256" key="3">
    <source>
        <dbReference type="ARBA" id="ARBA00022448"/>
    </source>
</evidence>
<dbReference type="Pfam" id="PF02535">
    <property type="entry name" value="Zip"/>
    <property type="match status" value="1"/>
</dbReference>
<dbReference type="HAMAP" id="MF_00548">
    <property type="entry name" value="ZupT"/>
    <property type="match status" value="1"/>
</dbReference>
<evidence type="ECO:0000256" key="1">
    <source>
        <dbReference type="ARBA" id="ARBA00004651"/>
    </source>
</evidence>
<feature type="transmembrane region" description="Helical" evidence="13">
    <location>
        <begin position="246"/>
        <end position="264"/>
    </location>
</feature>
<keyword evidence="9 13" id="KW-1133">Transmembrane helix</keyword>
<feature type="transmembrane region" description="Helical" evidence="13">
    <location>
        <begin position="36"/>
        <end position="53"/>
    </location>
</feature>
<dbReference type="PANTHER" id="PTHR11040:SF205">
    <property type="entry name" value="ZINC TRANSPORTER ZUPT"/>
    <property type="match status" value="1"/>
</dbReference>
<evidence type="ECO:0000256" key="6">
    <source>
        <dbReference type="ARBA" id="ARBA00022723"/>
    </source>
</evidence>
<dbReference type="InterPro" id="IPR003689">
    <property type="entry name" value="ZIP"/>
</dbReference>
<keyword evidence="7 13" id="KW-0862">Zinc</keyword>
<feature type="transmembrane region" description="Helical" evidence="13">
    <location>
        <begin position="117"/>
        <end position="135"/>
    </location>
</feature>
<evidence type="ECO:0000256" key="11">
    <source>
        <dbReference type="ARBA" id="ARBA00023065"/>
    </source>
</evidence>
<dbReference type="NCBIfam" id="NF003243">
    <property type="entry name" value="PRK04201.1"/>
    <property type="match status" value="1"/>
</dbReference>
<comment type="caution">
    <text evidence="14">The sequence shown here is derived from an EMBL/GenBank/DDBJ whole genome shotgun (WGS) entry which is preliminary data.</text>
</comment>
<keyword evidence="3 13" id="KW-0813">Transport</keyword>
<feature type="binding site" description="M1 metal binding site" evidence="13">
    <location>
        <position position="161"/>
    </location>
    <ligand>
        <name>Zn(2+)</name>
        <dbReference type="ChEBI" id="CHEBI:29105"/>
    </ligand>
</feature>
<gene>
    <name evidence="13 14" type="primary">zupT</name>
    <name evidence="14" type="ORF">GCM10023167_18220</name>
</gene>
<keyword evidence="10" id="KW-0408">Iron</keyword>
<feature type="transmembrane region" description="Helical" evidence="13">
    <location>
        <begin position="183"/>
        <end position="206"/>
    </location>
</feature>
<dbReference type="InterPro" id="IPR023498">
    <property type="entry name" value="Zn_transptr_ZupT"/>
</dbReference>
<evidence type="ECO:0000256" key="9">
    <source>
        <dbReference type="ARBA" id="ARBA00022989"/>
    </source>
</evidence>
<feature type="binding site" description="M2 metal binding site" evidence="13">
    <location>
        <position position="136"/>
    </location>
    <ligand>
        <name>Fe(2+)</name>
        <dbReference type="ChEBI" id="CHEBI:29033"/>
    </ligand>
</feature>
<evidence type="ECO:0000313" key="14">
    <source>
        <dbReference type="EMBL" id="GAA4391133.1"/>
    </source>
</evidence>
<evidence type="ECO:0000256" key="4">
    <source>
        <dbReference type="ARBA" id="ARBA00022475"/>
    </source>
</evidence>
<reference evidence="15" key="1">
    <citation type="journal article" date="2019" name="Int. J. Syst. Evol. Microbiol.">
        <title>The Global Catalogue of Microorganisms (GCM) 10K type strain sequencing project: providing services to taxonomists for standard genome sequencing and annotation.</title>
        <authorList>
            <consortium name="The Broad Institute Genomics Platform"/>
            <consortium name="The Broad Institute Genome Sequencing Center for Infectious Disease"/>
            <person name="Wu L."/>
            <person name="Ma J."/>
        </authorList>
    </citation>
    <scope>NUCLEOTIDE SEQUENCE [LARGE SCALE GENOMIC DNA]</scope>
    <source>
        <strain evidence="15">JCM 17808</strain>
    </source>
</reference>
<keyword evidence="8 13" id="KW-0864">Zinc transport</keyword>
<comment type="catalytic activity">
    <reaction evidence="13">
        <text>Zn(2+)(in) = Zn(2+)(out)</text>
        <dbReference type="Rhea" id="RHEA:29351"/>
        <dbReference type="ChEBI" id="CHEBI:29105"/>
    </reaction>
</comment>
<keyword evidence="12 13" id="KW-0472">Membrane</keyword>
<feature type="binding site" description="M2 metal binding site" evidence="13">
    <location>
        <position position="194"/>
    </location>
    <ligand>
        <name>Fe(2+)</name>
        <dbReference type="ChEBI" id="CHEBI:29033"/>
    </ligand>
</feature>
<feature type="transmembrane region" description="Helical" evidence="13">
    <location>
        <begin position="212"/>
        <end position="234"/>
    </location>
</feature>
<feature type="binding site" description="M2 metal binding site" evidence="13">
    <location>
        <position position="165"/>
    </location>
    <ligand>
        <name>Fe(2+)</name>
        <dbReference type="ChEBI" id="CHEBI:29033"/>
    </ligand>
</feature>
<dbReference type="RefSeq" id="WP_254668756.1">
    <property type="nucleotide sequence ID" value="NZ_BAABGL010000012.1"/>
</dbReference>
<name>A0ABP8JHY1_9MICO</name>
<keyword evidence="4 13" id="KW-1003">Cell membrane</keyword>
<dbReference type="Proteomes" id="UP001500642">
    <property type="component" value="Unassembled WGS sequence"/>
</dbReference>
<organism evidence="14 15">
    <name type="scientific">Brevibacterium pityocampae</name>
    <dbReference type="NCBI Taxonomy" id="506594"/>
    <lineage>
        <taxon>Bacteria</taxon>
        <taxon>Bacillati</taxon>
        <taxon>Actinomycetota</taxon>
        <taxon>Actinomycetes</taxon>
        <taxon>Micrococcales</taxon>
        <taxon>Brevibacteriaceae</taxon>
        <taxon>Brevibacterium</taxon>
    </lineage>
</organism>
<evidence type="ECO:0000256" key="13">
    <source>
        <dbReference type="HAMAP-Rule" id="MF_00548"/>
    </source>
</evidence>
<comment type="similarity">
    <text evidence="2 13">Belongs to the ZIP transporter (TC 2.A.5) family. ZupT subfamily.</text>
</comment>